<name>A0A0W7YVS5_9BURK</name>
<evidence type="ECO:0000313" key="12">
    <source>
        <dbReference type="Proteomes" id="UP000053300"/>
    </source>
</evidence>
<evidence type="ECO:0000256" key="1">
    <source>
        <dbReference type="ARBA" id="ARBA00000085"/>
    </source>
</evidence>
<evidence type="ECO:0000259" key="10">
    <source>
        <dbReference type="PROSITE" id="PS50109"/>
    </source>
</evidence>
<proteinExistence type="predicted"/>
<dbReference type="Proteomes" id="UP000053300">
    <property type="component" value="Unassembled WGS sequence"/>
</dbReference>
<dbReference type="SMART" id="SM00387">
    <property type="entry name" value="HATPase_c"/>
    <property type="match status" value="1"/>
</dbReference>
<dbReference type="EMBL" id="LPXH01000037">
    <property type="protein sequence ID" value="KUF39113.1"/>
    <property type="molecule type" value="Genomic_DNA"/>
</dbReference>
<dbReference type="GO" id="GO:0000155">
    <property type="term" value="F:phosphorelay sensor kinase activity"/>
    <property type="evidence" value="ECO:0007669"/>
    <property type="project" value="InterPro"/>
</dbReference>
<keyword evidence="9" id="KW-0472">Membrane</keyword>
<dbReference type="InterPro" id="IPR050482">
    <property type="entry name" value="Sensor_HK_TwoCompSys"/>
</dbReference>
<dbReference type="EC" id="2.7.13.3" evidence="2"/>
<dbReference type="Pfam" id="PF05227">
    <property type="entry name" value="CHASE3"/>
    <property type="match status" value="1"/>
</dbReference>
<dbReference type="Pfam" id="PF07730">
    <property type="entry name" value="HisKA_3"/>
    <property type="match status" value="1"/>
</dbReference>
<keyword evidence="12" id="KW-1185">Reference proteome</keyword>
<evidence type="ECO:0000313" key="11">
    <source>
        <dbReference type="EMBL" id="KUF39113.1"/>
    </source>
</evidence>
<organism evidence="11 12">
    <name type="scientific">Comamonas kerstersii</name>
    <dbReference type="NCBI Taxonomy" id="225992"/>
    <lineage>
        <taxon>Bacteria</taxon>
        <taxon>Pseudomonadati</taxon>
        <taxon>Pseudomonadota</taxon>
        <taxon>Betaproteobacteria</taxon>
        <taxon>Burkholderiales</taxon>
        <taxon>Comamonadaceae</taxon>
        <taxon>Comamonas</taxon>
    </lineage>
</organism>
<evidence type="ECO:0000256" key="7">
    <source>
        <dbReference type="ARBA" id="ARBA00022840"/>
    </source>
</evidence>
<dbReference type="InterPro" id="IPR003594">
    <property type="entry name" value="HATPase_dom"/>
</dbReference>
<dbReference type="CDD" id="cd16917">
    <property type="entry name" value="HATPase_UhpB-NarQ-NarX-like"/>
    <property type="match status" value="1"/>
</dbReference>
<keyword evidence="8" id="KW-0902">Two-component regulatory system</keyword>
<dbReference type="PROSITE" id="PS50109">
    <property type="entry name" value="HIS_KIN"/>
    <property type="match status" value="1"/>
</dbReference>
<accession>A0A0W7YVS5</accession>
<keyword evidence="3" id="KW-0597">Phosphoprotein</keyword>
<evidence type="ECO:0000256" key="3">
    <source>
        <dbReference type="ARBA" id="ARBA00022553"/>
    </source>
</evidence>
<evidence type="ECO:0000256" key="9">
    <source>
        <dbReference type="SAM" id="Phobius"/>
    </source>
</evidence>
<comment type="caution">
    <text evidence="11">The sequence shown here is derived from an EMBL/GenBank/DDBJ whole genome shotgun (WGS) entry which is preliminary data.</text>
</comment>
<comment type="catalytic activity">
    <reaction evidence="1">
        <text>ATP + protein L-histidine = ADP + protein N-phospho-L-histidine.</text>
        <dbReference type="EC" id="2.7.13.3"/>
    </reaction>
</comment>
<feature type="domain" description="Histidine kinase" evidence="10">
    <location>
        <begin position="253"/>
        <end position="446"/>
    </location>
</feature>
<sequence>MNWRKFRHLAIGMPLAILAAGLMIGTSQYGYQQTSKSLSELTYTYDTRTETSTLLRDMLDAETGLRGYLLTHDAQYLQPYSNAISHIHQSLEVIRQQVDNTPQKLALFIPLAQTIQRKTAEMDLSLKLFEEGNADALKFVMFTDMGNKDMNGIRSLARQLDAMMASDVQQYEQSIKTSLLWAHIGVTSITLIGLFAFYLYLRQNKLVARLHRREQALQSEERSRLEQLVRERTATLTELATHLQQVREDERGHLARELHDELGALLTAAKLDVARLKSKIDMNNPEAADRVKHLTETLNSGIALKRRIVEDLRPSSLANLGLSTALEILTSEFSTRSGLTLEAHLEPVELGEATELTIYRLVQEALTNIGKYAKATTVHVSVHNYPTYVAVQIADNGRGFDTSSIRPNSHGLAGMRHRVEAAGGRLTIQSTVGEGTTVSAIIPTAAQHSDNQPSTQDEAVQPS</sequence>
<dbReference type="Gene3D" id="1.20.5.1930">
    <property type="match status" value="1"/>
</dbReference>
<evidence type="ECO:0000256" key="4">
    <source>
        <dbReference type="ARBA" id="ARBA00022679"/>
    </source>
</evidence>
<dbReference type="InterPro" id="IPR011712">
    <property type="entry name" value="Sig_transdc_His_kin_sub3_dim/P"/>
</dbReference>
<dbReference type="InterPro" id="IPR007891">
    <property type="entry name" value="CHASE3"/>
</dbReference>
<keyword evidence="5" id="KW-0547">Nucleotide-binding</keyword>
<feature type="transmembrane region" description="Helical" evidence="9">
    <location>
        <begin position="179"/>
        <end position="201"/>
    </location>
</feature>
<evidence type="ECO:0000256" key="2">
    <source>
        <dbReference type="ARBA" id="ARBA00012438"/>
    </source>
</evidence>
<dbReference type="RefSeq" id="WP_058880303.1">
    <property type="nucleotide sequence ID" value="NZ_CATYED010000017.1"/>
</dbReference>
<dbReference type="SUPFAM" id="SSF55874">
    <property type="entry name" value="ATPase domain of HSP90 chaperone/DNA topoisomerase II/histidine kinase"/>
    <property type="match status" value="1"/>
</dbReference>
<dbReference type="PANTHER" id="PTHR24421:SF10">
    <property type="entry name" value="NITRATE_NITRITE SENSOR PROTEIN NARQ"/>
    <property type="match status" value="1"/>
</dbReference>
<dbReference type="AlphaFoldDB" id="A0A0W7YVS5"/>
<dbReference type="GO" id="GO:0046983">
    <property type="term" value="F:protein dimerization activity"/>
    <property type="evidence" value="ECO:0007669"/>
    <property type="project" value="InterPro"/>
</dbReference>
<evidence type="ECO:0000256" key="6">
    <source>
        <dbReference type="ARBA" id="ARBA00022777"/>
    </source>
</evidence>
<dbReference type="CDD" id="cd19410">
    <property type="entry name" value="HK9-like_sensor"/>
    <property type="match status" value="1"/>
</dbReference>
<reference evidence="11 12" key="1">
    <citation type="submission" date="2015-12" db="EMBL/GenBank/DDBJ databases">
        <title>Complete genome sequence of a multi-drug resistant strain Acidovorax sp. 12322-1.</title>
        <authorList>
            <person name="Ming D."/>
            <person name="Wang M."/>
            <person name="Hu S."/>
            <person name="Zhou Y."/>
            <person name="Jiang T."/>
        </authorList>
    </citation>
    <scope>NUCLEOTIDE SEQUENCE [LARGE SCALE GENOMIC DNA]</scope>
    <source>
        <strain evidence="11 12">12322-1</strain>
    </source>
</reference>
<evidence type="ECO:0000256" key="8">
    <source>
        <dbReference type="ARBA" id="ARBA00023012"/>
    </source>
</evidence>
<dbReference type="GO" id="GO:0016020">
    <property type="term" value="C:membrane"/>
    <property type="evidence" value="ECO:0007669"/>
    <property type="project" value="InterPro"/>
</dbReference>
<dbReference type="Pfam" id="PF02518">
    <property type="entry name" value="HATPase_c"/>
    <property type="match status" value="1"/>
</dbReference>
<keyword evidence="9" id="KW-0812">Transmembrane</keyword>
<dbReference type="Gene3D" id="3.30.565.10">
    <property type="entry name" value="Histidine kinase-like ATPase, C-terminal domain"/>
    <property type="match status" value="1"/>
</dbReference>
<keyword evidence="7" id="KW-0067">ATP-binding</keyword>
<protein>
    <recommendedName>
        <fullName evidence="2">histidine kinase</fullName>
        <ecNumber evidence="2">2.7.13.3</ecNumber>
    </recommendedName>
</protein>
<keyword evidence="9" id="KW-1133">Transmembrane helix</keyword>
<dbReference type="InterPro" id="IPR036890">
    <property type="entry name" value="HATPase_C_sf"/>
</dbReference>
<keyword evidence="4" id="KW-0808">Transferase</keyword>
<evidence type="ECO:0000256" key="5">
    <source>
        <dbReference type="ARBA" id="ARBA00022741"/>
    </source>
</evidence>
<keyword evidence="6 11" id="KW-0418">Kinase</keyword>
<dbReference type="PANTHER" id="PTHR24421">
    <property type="entry name" value="NITRATE/NITRITE SENSOR PROTEIN NARX-RELATED"/>
    <property type="match status" value="1"/>
</dbReference>
<dbReference type="InterPro" id="IPR005467">
    <property type="entry name" value="His_kinase_dom"/>
</dbReference>
<dbReference type="STRING" id="225992.B5M06_09110"/>
<dbReference type="GO" id="GO:0005524">
    <property type="term" value="F:ATP binding"/>
    <property type="evidence" value="ECO:0007669"/>
    <property type="project" value="UniProtKB-KW"/>
</dbReference>
<gene>
    <name evidence="11" type="ORF">AS359_00715</name>
</gene>